<feature type="transmembrane region" description="Helical" evidence="6">
    <location>
        <begin position="416"/>
        <end position="435"/>
    </location>
</feature>
<feature type="transmembrane region" description="Helical" evidence="6">
    <location>
        <begin position="384"/>
        <end position="404"/>
    </location>
</feature>
<organism evidence="8 9">
    <name type="scientific">Halopseudomonas bauzanensis</name>
    <dbReference type="NCBI Taxonomy" id="653930"/>
    <lineage>
        <taxon>Bacteria</taxon>
        <taxon>Pseudomonadati</taxon>
        <taxon>Pseudomonadota</taxon>
        <taxon>Gammaproteobacteria</taxon>
        <taxon>Pseudomonadales</taxon>
        <taxon>Pseudomonadaceae</taxon>
        <taxon>Halopseudomonas</taxon>
    </lineage>
</organism>
<dbReference type="SUPFAM" id="SSF103473">
    <property type="entry name" value="MFS general substrate transporter"/>
    <property type="match status" value="1"/>
</dbReference>
<dbReference type="GO" id="GO:0016020">
    <property type="term" value="C:membrane"/>
    <property type="evidence" value="ECO:0007669"/>
    <property type="project" value="UniProtKB-SubCell"/>
</dbReference>
<evidence type="ECO:0000256" key="3">
    <source>
        <dbReference type="ARBA" id="ARBA00022692"/>
    </source>
</evidence>
<name>A0A4U0YPS4_9GAMM</name>
<evidence type="ECO:0000313" key="8">
    <source>
        <dbReference type="EMBL" id="TKA92236.1"/>
    </source>
</evidence>
<protein>
    <submittedName>
        <fullName evidence="8">MFS transporter</fullName>
    </submittedName>
</protein>
<feature type="transmembrane region" description="Helical" evidence="6">
    <location>
        <begin position="193"/>
        <end position="214"/>
    </location>
</feature>
<dbReference type="InterPro" id="IPR011701">
    <property type="entry name" value="MFS"/>
</dbReference>
<comment type="subcellular location">
    <subcellularLocation>
        <location evidence="1">Membrane</location>
        <topology evidence="1">Multi-pass membrane protein</topology>
    </subcellularLocation>
</comment>
<dbReference type="Pfam" id="PF07690">
    <property type="entry name" value="MFS_1"/>
    <property type="match status" value="1"/>
</dbReference>
<keyword evidence="2" id="KW-0813">Transport</keyword>
<gene>
    <name evidence="8" type="ORF">FA869_07540</name>
</gene>
<feature type="transmembrane region" description="Helical" evidence="6">
    <location>
        <begin position="62"/>
        <end position="81"/>
    </location>
</feature>
<feature type="transmembrane region" description="Helical" evidence="6">
    <location>
        <begin position="286"/>
        <end position="308"/>
    </location>
</feature>
<dbReference type="InterPro" id="IPR036259">
    <property type="entry name" value="MFS_trans_sf"/>
</dbReference>
<dbReference type="RefSeq" id="WP_136869205.1">
    <property type="nucleotide sequence ID" value="NZ_SWAV01000002.1"/>
</dbReference>
<proteinExistence type="predicted"/>
<accession>A0A4U0YPS4</accession>
<feature type="domain" description="Major facilitator superfamily (MFS) profile" evidence="7">
    <location>
        <begin position="26"/>
        <end position="443"/>
    </location>
</feature>
<evidence type="ECO:0000259" key="7">
    <source>
        <dbReference type="PROSITE" id="PS50850"/>
    </source>
</evidence>
<feature type="transmembrane region" description="Helical" evidence="6">
    <location>
        <begin position="248"/>
        <end position="266"/>
    </location>
</feature>
<dbReference type="AlphaFoldDB" id="A0A4U0YPS4"/>
<feature type="transmembrane region" description="Helical" evidence="6">
    <location>
        <begin position="118"/>
        <end position="143"/>
    </location>
</feature>
<evidence type="ECO:0000313" key="9">
    <source>
        <dbReference type="Proteomes" id="UP000305198"/>
    </source>
</evidence>
<evidence type="ECO:0000256" key="1">
    <source>
        <dbReference type="ARBA" id="ARBA00004141"/>
    </source>
</evidence>
<dbReference type="PANTHER" id="PTHR23505">
    <property type="entry name" value="SPINSTER"/>
    <property type="match status" value="1"/>
</dbReference>
<feature type="transmembrane region" description="Helical" evidence="6">
    <location>
        <begin position="155"/>
        <end position="181"/>
    </location>
</feature>
<dbReference type="Gene3D" id="1.20.1250.20">
    <property type="entry name" value="MFS general substrate transporter like domains"/>
    <property type="match status" value="2"/>
</dbReference>
<keyword evidence="3 6" id="KW-0812">Transmembrane</keyword>
<keyword evidence="4 6" id="KW-1133">Transmembrane helix</keyword>
<evidence type="ECO:0000256" key="5">
    <source>
        <dbReference type="ARBA" id="ARBA00023136"/>
    </source>
</evidence>
<feature type="transmembrane region" description="Helical" evidence="6">
    <location>
        <begin position="93"/>
        <end position="112"/>
    </location>
</feature>
<reference evidence="8 9" key="1">
    <citation type="submission" date="2019-04" db="EMBL/GenBank/DDBJ databases">
        <title>Crypto-aerobic microbial life in anoxic (sulfidic) marine sediments.</title>
        <authorList>
            <person name="Bhattacharya S."/>
            <person name="Roy C."/>
            <person name="Mondal N."/>
            <person name="Sarkar J."/>
            <person name="Mandal S."/>
            <person name="Rameez M.J."/>
            <person name="Ghosh W."/>
        </authorList>
    </citation>
    <scope>NUCLEOTIDE SEQUENCE [LARGE SCALE GENOMIC DNA]</scope>
    <source>
        <strain evidence="8 9">SBBB</strain>
    </source>
</reference>
<feature type="transmembrane region" description="Helical" evidence="6">
    <location>
        <begin position="345"/>
        <end position="372"/>
    </location>
</feature>
<sequence length="452" mass="49135">MNTILTSATPARGNVIRQDSHYAWYVVFLLTFAYTVAFIDRQVLNLLVDPIKLDLLLSDVDISFLQGFAFMSAYIICGPLFGRWADSGHRRNILVFGVTTWSICTVLCGMADSFWELFLARAGVGAAEASLAPVAWSLIADYFTKPRLPRAMSIFLLGPSLGAGLALVAGGLVIAFAADLIELIPIFSSMSTWQVTFMMVGFPGLLLALLLFTVREPTRTSFSGEPSTDDRSFTIPEIAQYIWQDRAFFLRVFVGMGMLAIVIYGLPTWMPSYLIRHFDANPATVGLQYGVLVLTCGALGIVLGPSFGRLLQRMGYQDSALRSAAICCAVVTVGCVLLPFANSYALTLCIAAVITFFYALPQAMVASSLQFASPNRLRGIISTLYLFMISVCGLGLAPSVIAFVTDKVLGGPEHVGTSLAIVCTFSAAVACWLYVRALKPYRAKLAQMEQEN</sequence>
<comment type="caution">
    <text evidence="8">The sequence shown here is derived from an EMBL/GenBank/DDBJ whole genome shotgun (WGS) entry which is preliminary data.</text>
</comment>
<evidence type="ECO:0000256" key="2">
    <source>
        <dbReference type="ARBA" id="ARBA00022448"/>
    </source>
</evidence>
<feature type="transmembrane region" description="Helical" evidence="6">
    <location>
        <begin position="22"/>
        <end position="39"/>
    </location>
</feature>
<dbReference type="PANTHER" id="PTHR23505:SF79">
    <property type="entry name" value="PROTEIN SPINSTER"/>
    <property type="match status" value="1"/>
</dbReference>
<feature type="transmembrane region" description="Helical" evidence="6">
    <location>
        <begin position="320"/>
        <end position="339"/>
    </location>
</feature>
<keyword evidence="5 6" id="KW-0472">Membrane</keyword>
<evidence type="ECO:0000256" key="4">
    <source>
        <dbReference type="ARBA" id="ARBA00022989"/>
    </source>
</evidence>
<dbReference type="Proteomes" id="UP000305198">
    <property type="component" value="Unassembled WGS sequence"/>
</dbReference>
<dbReference type="GO" id="GO:0022857">
    <property type="term" value="F:transmembrane transporter activity"/>
    <property type="evidence" value="ECO:0007669"/>
    <property type="project" value="InterPro"/>
</dbReference>
<dbReference type="EMBL" id="SWAV01000002">
    <property type="protein sequence ID" value="TKA92236.1"/>
    <property type="molecule type" value="Genomic_DNA"/>
</dbReference>
<evidence type="ECO:0000256" key="6">
    <source>
        <dbReference type="SAM" id="Phobius"/>
    </source>
</evidence>
<dbReference type="InterPro" id="IPR020846">
    <property type="entry name" value="MFS_dom"/>
</dbReference>
<dbReference type="InterPro" id="IPR044770">
    <property type="entry name" value="MFS_spinster-like"/>
</dbReference>
<dbReference type="PROSITE" id="PS50850">
    <property type="entry name" value="MFS"/>
    <property type="match status" value="1"/>
</dbReference>